<dbReference type="SUPFAM" id="SSF53756">
    <property type="entry name" value="UDP-Glycosyltransferase/glycogen phosphorylase"/>
    <property type="match status" value="1"/>
</dbReference>
<proteinExistence type="predicted"/>
<dbReference type="Pfam" id="PF13439">
    <property type="entry name" value="Glyco_transf_4"/>
    <property type="match status" value="1"/>
</dbReference>
<accession>A0ABQ6PNK3</accession>
<dbReference type="Gene3D" id="3.40.50.2000">
    <property type="entry name" value="Glycogen Phosphorylase B"/>
    <property type="match status" value="2"/>
</dbReference>
<dbReference type="Proteomes" id="UP001338309">
    <property type="component" value="Unassembled WGS sequence"/>
</dbReference>
<dbReference type="CDD" id="cd03801">
    <property type="entry name" value="GT4_PimA-like"/>
    <property type="match status" value="1"/>
</dbReference>
<dbReference type="PANTHER" id="PTHR12526:SF630">
    <property type="entry name" value="GLYCOSYLTRANSFERASE"/>
    <property type="match status" value="1"/>
</dbReference>
<organism evidence="3 4">
    <name type="scientific">Algoriphagus confluentis</name>
    <dbReference type="NCBI Taxonomy" id="1697556"/>
    <lineage>
        <taxon>Bacteria</taxon>
        <taxon>Pseudomonadati</taxon>
        <taxon>Bacteroidota</taxon>
        <taxon>Cytophagia</taxon>
        <taxon>Cytophagales</taxon>
        <taxon>Cyclobacteriaceae</taxon>
        <taxon>Algoriphagus</taxon>
    </lineage>
</organism>
<feature type="domain" description="Glycosyl transferase family 1" evidence="1">
    <location>
        <begin position="164"/>
        <end position="328"/>
    </location>
</feature>
<evidence type="ECO:0000313" key="4">
    <source>
        <dbReference type="Proteomes" id="UP001338309"/>
    </source>
</evidence>
<evidence type="ECO:0008006" key="5">
    <source>
        <dbReference type="Google" id="ProtNLM"/>
    </source>
</evidence>
<sequence>MKVAILTYALKIGGVERVILNLYKGLESQGYEPVVYEIMAKGEWSDKFKSMGLRVHRILPRPWESKKKHALRMLSQIKAYPLIFLNDVQYAHSILGFLPKSSRVFPIIHGNLESMLRNASFNGSQIQKIICVNPILAQRLNKEYGVKPEKLHVIPNCLDTSADQVVFSQKKDRFIYLGRLNDFEKGVMDLPEIIRLILPRLPLVQLDVFGSGTHEEPLRQKIKEYGLEKTISLKGELPLEQVNPTLAQYKYLLFPSKFESGALVLKEAMLNGLIAFAYRLEGQTDDIIAHGKNGFMAEPARVTELAAQIIEVLEQPESHSSLSENARQTILERFSLQAMMNEYLAVIREGLEASDPQRSHRLEPEILEEFPSLPLFLIRPLRKSLRVLGLYHEK</sequence>
<evidence type="ECO:0000313" key="3">
    <source>
        <dbReference type="EMBL" id="GMQ29540.1"/>
    </source>
</evidence>
<dbReference type="EMBL" id="BTPD01000006">
    <property type="protein sequence ID" value="GMQ29540.1"/>
    <property type="molecule type" value="Genomic_DNA"/>
</dbReference>
<feature type="domain" description="Glycosyltransferase subfamily 4-like N-terminal" evidence="2">
    <location>
        <begin position="12"/>
        <end position="161"/>
    </location>
</feature>
<reference evidence="3 4" key="1">
    <citation type="submission" date="2023-08" db="EMBL/GenBank/DDBJ databases">
        <title>Draft genome sequence of Algoriphagus confluentis.</title>
        <authorList>
            <person name="Takatani N."/>
            <person name="Hosokawa M."/>
            <person name="Sawabe T."/>
        </authorList>
    </citation>
    <scope>NUCLEOTIDE SEQUENCE [LARGE SCALE GENOMIC DNA]</scope>
    <source>
        <strain evidence="3 4">NBRC 111222</strain>
    </source>
</reference>
<gene>
    <name evidence="3" type="ORF">Aconfl_21830</name>
</gene>
<evidence type="ECO:0000259" key="1">
    <source>
        <dbReference type="Pfam" id="PF00534"/>
    </source>
</evidence>
<dbReference type="InterPro" id="IPR001296">
    <property type="entry name" value="Glyco_trans_1"/>
</dbReference>
<comment type="caution">
    <text evidence="3">The sequence shown here is derived from an EMBL/GenBank/DDBJ whole genome shotgun (WGS) entry which is preliminary data.</text>
</comment>
<name>A0ABQ6PNK3_9BACT</name>
<evidence type="ECO:0000259" key="2">
    <source>
        <dbReference type="Pfam" id="PF13439"/>
    </source>
</evidence>
<dbReference type="PANTHER" id="PTHR12526">
    <property type="entry name" value="GLYCOSYLTRANSFERASE"/>
    <property type="match status" value="1"/>
</dbReference>
<keyword evidence="4" id="KW-1185">Reference proteome</keyword>
<dbReference type="InterPro" id="IPR028098">
    <property type="entry name" value="Glyco_trans_4-like_N"/>
</dbReference>
<dbReference type="Pfam" id="PF00534">
    <property type="entry name" value="Glycos_transf_1"/>
    <property type="match status" value="1"/>
</dbReference>
<dbReference type="RefSeq" id="WP_338224262.1">
    <property type="nucleotide sequence ID" value="NZ_BTPD01000006.1"/>
</dbReference>
<protein>
    <recommendedName>
        <fullName evidence="5">Glycosyltransferase</fullName>
    </recommendedName>
</protein>